<keyword evidence="5" id="KW-0326">Glycosidase</keyword>
<dbReference type="EC" id="3.2.1.52" evidence="3"/>
<dbReference type="AlphaFoldDB" id="W2RWK5"/>
<proteinExistence type="inferred from homology"/>
<organism evidence="10 11">
    <name type="scientific">Cyphellophora europaea (strain CBS 101466)</name>
    <name type="common">Phialophora europaea</name>
    <dbReference type="NCBI Taxonomy" id="1220924"/>
    <lineage>
        <taxon>Eukaryota</taxon>
        <taxon>Fungi</taxon>
        <taxon>Dikarya</taxon>
        <taxon>Ascomycota</taxon>
        <taxon>Pezizomycotina</taxon>
        <taxon>Eurotiomycetes</taxon>
        <taxon>Chaetothyriomycetidae</taxon>
        <taxon>Chaetothyriales</taxon>
        <taxon>Cyphellophoraceae</taxon>
        <taxon>Cyphellophora</taxon>
    </lineage>
</organism>
<feature type="signal peptide" evidence="7">
    <location>
        <begin position="1"/>
        <end position="17"/>
    </location>
</feature>
<dbReference type="PRINTS" id="PR00738">
    <property type="entry name" value="GLHYDRLASE20"/>
</dbReference>
<evidence type="ECO:0000256" key="2">
    <source>
        <dbReference type="ARBA" id="ARBA00006285"/>
    </source>
</evidence>
<dbReference type="GeneID" id="19972446"/>
<dbReference type="HOGENOM" id="CLU_010969_1_0_1"/>
<dbReference type="GO" id="GO:0004563">
    <property type="term" value="F:beta-N-acetylhexosaminidase activity"/>
    <property type="evidence" value="ECO:0007669"/>
    <property type="project" value="UniProtKB-EC"/>
</dbReference>
<dbReference type="InterPro" id="IPR029018">
    <property type="entry name" value="Hex-like_dom2"/>
</dbReference>
<comment type="similarity">
    <text evidence="2">Belongs to the glycosyl hydrolase 20 family.</text>
</comment>
<feature type="domain" description="Glycoside hydrolase family 20 catalytic" evidence="8">
    <location>
        <begin position="172"/>
        <end position="478"/>
    </location>
</feature>
<dbReference type="Proteomes" id="UP000030752">
    <property type="component" value="Unassembled WGS sequence"/>
</dbReference>
<evidence type="ECO:0000256" key="1">
    <source>
        <dbReference type="ARBA" id="ARBA00001231"/>
    </source>
</evidence>
<gene>
    <name evidence="10" type="ORF">HMPREF1541_05107</name>
</gene>
<dbReference type="Gene3D" id="3.30.379.10">
    <property type="entry name" value="Chitobiase/beta-hexosaminidase domain 2-like"/>
    <property type="match status" value="1"/>
</dbReference>
<dbReference type="PANTHER" id="PTHR43678">
    <property type="entry name" value="PUTATIVE (AFU_ORTHOLOGUE AFUA_2G00640)-RELATED"/>
    <property type="match status" value="1"/>
</dbReference>
<feature type="active site" description="Proton donor" evidence="6">
    <location>
        <position position="330"/>
    </location>
</feature>
<evidence type="ECO:0000256" key="3">
    <source>
        <dbReference type="ARBA" id="ARBA00012663"/>
    </source>
</evidence>
<accession>W2RWK5</accession>
<dbReference type="STRING" id="1220924.W2RWK5"/>
<dbReference type="PANTHER" id="PTHR43678:SF1">
    <property type="entry name" value="BETA-N-ACETYLHEXOSAMINIDASE"/>
    <property type="match status" value="1"/>
</dbReference>
<evidence type="ECO:0000256" key="7">
    <source>
        <dbReference type="SAM" id="SignalP"/>
    </source>
</evidence>
<sequence length="769" mass="84065">MVLAVLLFAVGAAALQALPPLPVRPPGHQEGGFDFRQVPRTVYVSNDIASVRDTDGLTLIPPSGAEFAVTFAEDLSGATEEEWTVEVVEDLPDISGIFLTRYSGNDTELAYENGTPTSEGYQLEVGDGKVTISGVGSRGLWWGTRTVLQHLYQSNFTSIPSISVADAPAYVTRGYMLDAGRKWYSPSVLKDLCTYASFFKMSEFHYHVSDNYPLNRGHNETWQDIYSQFSLQPTDPELLSGLIERVNETLTQADYADLESHCAARGIAVIPEIEAPGHCLTITKWRPDLALEKKDLLNLSHPDAIPTVQRIWSEFLPWFNVKEVHIGADEYNASLADVYITFVNEMATFVNDTTGKRVRAWGTPFDEPTQDIRIDPDVIIQHWQYGQSDPIQLEADGHEIINSQDWWAYVSVKNDHMPILPARYPQFFNNTRVLNFADQTGWQWDPHLFNQVNTSAEYQLSPSSRANKGAIMASWNDNGPDASTQLEAYYIWRLGLPLVAARAWSGTRGPELDRSSIDDSIRFLASRAPGQNLDRALPSSHPSGDTSAPLFTWSGDATDGPVTLGKPSKGMNHTLHIRTTGPFNLSSPTDAINLSLDAASGTLTYTTDGTLYPLRSVSEHDGFDPGHPGRIWSNVSTSSHEVVMLSSPVASEEAAMDIVITTTAIDGSRVWVNGAWAGRFEVFVFGGRNTLFSWSQMAFVAPLELVEGAVEELAVYDGVKTVEELSGAGGGAGQPQPYTPGDGTWGGRVVPIVLSVVVAVLGAGCAIVS</sequence>
<evidence type="ECO:0000256" key="6">
    <source>
        <dbReference type="PIRSR" id="PIRSR625705-1"/>
    </source>
</evidence>
<dbReference type="InterPro" id="IPR015883">
    <property type="entry name" value="Glyco_hydro_20_cat"/>
</dbReference>
<dbReference type="InterPro" id="IPR017853">
    <property type="entry name" value="GH"/>
</dbReference>
<dbReference type="Gene3D" id="3.20.20.80">
    <property type="entry name" value="Glycosidases"/>
    <property type="match status" value="1"/>
</dbReference>
<dbReference type="Pfam" id="PF00728">
    <property type="entry name" value="Glyco_hydro_20"/>
    <property type="match status" value="1"/>
</dbReference>
<dbReference type="eggNOG" id="KOG2499">
    <property type="taxonomic scope" value="Eukaryota"/>
</dbReference>
<reference evidence="10 11" key="1">
    <citation type="submission" date="2013-03" db="EMBL/GenBank/DDBJ databases">
        <title>The Genome Sequence of Phialophora europaea CBS 101466.</title>
        <authorList>
            <consortium name="The Broad Institute Genomics Platform"/>
            <person name="Cuomo C."/>
            <person name="de Hoog S."/>
            <person name="Gorbushina A."/>
            <person name="Walker B."/>
            <person name="Young S.K."/>
            <person name="Zeng Q."/>
            <person name="Gargeya S."/>
            <person name="Fitzgerald M."/>
            <person name="Haas B."/>
            <person name="Abouelleil A."/>
            <person name="Allen A.W."/>
            <person name="Alvarado L."/>
            <person name="Arachchi H.M."/>
            <person name="Berlin A.M."/>
            <person name="Chapman S.B."/>
            <person name="Gainer-Dewar J."/>
            <person name="Goldberg J."/>
            <person name="Griggs A."/>
            <person name="Gujja S."/>
            <person name="Hansen M."/>
            <person name="Howarth C."/>
            <person name="Imamovic A."/>
            <person name="Ireland A."/>
            <person name="Larimer J."/>
            <person name="McCowan C."/>
            <person name="Murphy C."/>
            <person name="Pearson M."/>
            <person name="Poon T.W."/>
            <person name="Priest M."/>
            <person name="Roberts A."/>
            <person name="Saif S."/>
            <person name="Shea T."/>
            <person name="Sisk P."/>
            <person name="Sykes S."/>
            <person name="Wortman J."/>
            <person name="Nusbaum C."/>
            <person name="Birren B."/>
        </authorList>
    </citation>
    <scope>NUCLEOTIDE SEQUENCE [LARGE SCALE GENOMIC DNA]</scope>
    <source>
        <strain evidence="10 11">CBS 101466</strain>
    </source>
</reference>
<dbReference type="InterPro" id="IPR025705">
    <property type="entry name" value="Beta_hexosaminidase_sua/sub"/>
</dbReference>
<dbReference type="InterPro" id="IPR052764">
    <property type="entry name" value="GH20_Enzymes"/>
</dbReference>
<dbReference type="SUPFAM" id="SSF55545">
    <property type="entry name" value="beta-N-acetylhexosaminidase-like domain"/>
    <property type="match status" value="1"/>
</dbReference>
<feature type="chain" id="PRO_5004825214" description="beta-N-acetylhexosaminidase" evidence="7">
    <location>
        <begin position="18"/>
        <end position="769"/>
    </location>
</feature>
<dbReference type="EMBL" id="KB822720">
    <property type="protein sequence ID" value="ETN40827.1"/>
    <property type="molecule type" value="Genomic_DNA"/>
</dbReference>
<keyword evidence="4" id="KW-0378">Hydrolase</keyword>
<evidence type="ECO:0000313" key="10">
    <source>
        <dbReference type="EMBL" id="ETN40827.1"/>
    </source>
</evidence>
<evidence type="ECO:0000313" key="11">
    <source>
        <dbReference type="Proteomes" id="UP000030752"/>
    </source>
</evidence>
<name>W2RWK5_CYPE1</name>
<protein>
    <recommendedName>
        <fullName evidence="3">beta-N-acetylhexosaminidase</fullName>
        <ecNumber evidence="3">3.2.1.52</ecNumber>
    </recommendedName>
</protein>
<comment type="catalytic activity">
    <reaction evidence="1">
        <text>Hydrolysis of terminal non-reducing N-acetyl-D-hexosamine residues in N-acetyl-beta-D-hexosaminides.</text>
        <dbReference type="EC" id="3.2.1.52"/>
    </reaction>
</comment>
<dbReference type="VEuPathDB" id="FungiDB:HMPREF1541_05107"/>
<dbReference type="InParanoid" id="W2RWK5"/>
<dbReference type="SUPFAM" id="SSF51445">
    <property type="entry name" value="(Trans)glycosidases"/>
    <property type="match status" value="1"/>
</dbReference>
<dbReference type="Pfam" id="PF02838">
    <property type="entry name" value="Glyco_hydro_20b"/>
    <property type="match status" value="1"/>
</dbReference>
<dbReference type="RefSeq" id="XP_008717670.1">
    <property type="nucleotide sequence ID" value="XM_008719448.1"/>
</dbReference>
<dbReference type="OrthoDB" id="428480at2759"/>
<evidence type="ECO:0000256" key="4">
    <source>
        <dbReference type="ARBA" id="ARBA00022801"/>
    </source>
</evidence>
<evidence type="ECO:0000256" key="5">
    <source>
        <dbReference type="ARBA" id="ARBA00023295"/>
    </source>
</evidence>
<dbReference type="GO" id="GO:0005975">
    <property type="term" value="P:carbohydrate metabolic process"/>
    <property type="evidence" value="ECO:0007669"/>
    <property type="project" value="InterPro"/>
</dbReference>
<feature type="domain" description="Beta-hexosaminidase bacterial type N-terminal" evidence="9">
    <location>
        <begin position="111"/>
        <end position="167"/>
    </location>
</feature>
<dbReference type="CDD" id="cd06564">
    <property type="entry name" value="GH20_DspB_LnbB-like"/>
    <property type="match status" value="1"/>
</dbReference>
<evidence type="ECO:0000259" key="8">
    <source>
        <dbReference type="Pfam" id="PF00728"/>
    </source>
</evidence>
<evidence type="ECO:0000259" key="9">
    <source>
        <dbReference type="Pfam" id="PF02838"/>
    </source>
</evidence>
<dbReference type="InterPro" id="IPR015882">
    <property type="entry name" value="HEX_bac_N"/>
</dbReference>
<keyword evidence="7" id="KW-0732">Signal</keyword>
<keyword evidence="11" id="KW-1185">Reference proteome</keyword>